<dbReference type="InterPro" id="IPR027417">
    <property type="entry name" value="P-loop_NTPase"/>
</dbReference>
<proteinExistence type="predicted"/>
<evidence type="ECO:0000313" key="1">
    <source>
        <dbReference type="EMBL" id="KKP87055.1"/>
    </source>
</evidence>
<organism evidence="1 2">
    <name type="scientific">Candidatus Roizmanbacteria bacterium GW2011_GWA2_35_8</name>
    <dbReference type="NCBI Taxonomy" id="1618479"/>
    <lineage>
        <taxon>Bacteria</taxon>
        <taxon>Candidatus Roizmaniibacteriota</taxon>
    </lineage>
</organism>
<gene>
    <name evidence="1" type="ORF">UR89_C0008G0027</name>
</gene>
<dbReference type="SUPFAM" id="SSF52540">
    <property type="entry name" value="P-loop containing nucleoside triphosphate hydrolases"/>
    <property type="match status" value="1"/>
</dbReference>
<sequence length="170" mass="20355">MIIVIFGYPGTGKTYVGKIFEKYFGFYLYEGDFDMPKSMKIKVAKNYHIFDCDRDKLFDNIERKIKILKNIHKKLIVTQTFIKEKYRKQILRANPEAKFIYIKTDEEIRQKRLAKRKNVSLSKKYADQMIINFDKPKIDHQIIYNNEEGGEVLKKQIYHCNITLINQEMV</sequence>
<name>A0A0G0FHT4_9BACT</name>
<evidence type="ECO:0000313" key="2">
    <source>
        <dbReference type="Proteomes" id="UP000034536"/>
    </source>
</evidence>
<reference evidence="1 2" key="1">
    <citation type="journal article" date="2015" name="Nature">
        <title>rRNA introns, odd ribosomes, and small enigmatic genomes across a large radiation of phyla.</title>
        <authorList>
            <person name="Brown C.T."/>
            <person name="Hug L.A."/>
            <person name="Thomas B.C."/>
            <person name="Sharon I."/>
            <person name="Castelle C.J."/>
            <person name="Singh A."/>
            <person name="Wilkins M.J."/>
            <person name="Williams K.H."/>
            <person name="Banfield J.F."/>
        </authorList>
    </citation>
    <scope>NUCLEOTIDE SEQUENCE [LARGE SCALE GENOMIC DNA]</scope>
</reference>
<accession>A0A0G0FHT4</accession>
<protein>
    <recommendedName>
        <fullName evidence="3">Shikimate kinase</fullName>
    </recommendedName>
</protein>
<dbReference type="Pfam" id="PF13238">
    <property type="entry name" value="AAA_18"/>
    <property type="match status" value="1"/>
</dbReference>
<dbReference type="EMBL" id="LBQX01000008">
    <property type="protein sequence ID" value="KKP87055.1"/>
    <property type="molecule type" value="Genomic_DNA"/>
</dbReference>
<dbReference type="Proteomes" id="UP000034536">
    <property type="component" value="Unassembled WGS sequence"/>
</dbReference>
<comment type="caution">
    <text evidence="1">The sequence shown here is derived from an EMBL/GenBank/DDBJ whole genome shotgun (WGS) entry which is preliminary data.</text>
</comment>
<dbReference type="AlphaFoldDB" id="A0A0G0FHT4"/>
<evidence type="ECO:0008006" key="3">
    <source>
        <dbReference type="Google" id="ProtNLM"/>
    </source>
</evidence>
<dbReference type="Gene3D" id="3.40.50.300">
    <property type="entry name" value="P-loop containing nucleotide triphosphate hydrolases"/>
    <property type="match status" value="1"/>
</dbReference>